<organism evidence="6 7">
    <name type="scientific">Phakopsora pachyrhizi</name>
    <name type="common">Asian soybean rust disease fungus</name>
    <dbReference type="NCBI Taxonomy" id="170000"/>
    <lineage>
        <taxon>Eukaryota</taxon>
        <taxon>Fungi</taxon>
        <taxon>Dikarya</taxon>
        <taxon>Basidiomycota</taxon>
        <taxon>Pucciniomycotina</taxon>
        <taxon>Pucciniomycetes</taxon>
        <taxon>Pucciniales</taxon>
        <taxon>Phakopsoraceae</taxon>
        <taxon>Phakopsora</taxon>
    </lineage>
</organism>
<evidence type="ECO:0000256" key="3">
    <source>
        <dbReference type="SAM" id="MobiDB-lite"/>
    </source>
</evidence>
<accession>A0AAV0BFR1</accession>
<dbReference type="Pfam" id="PF09732">
    <property type="entry name" value="CactinC_cactus"/>
    <property type="match status" value="1"/>
</dbReference>
<evidence type="ECO:0000313" key="6">
    <source>
        <dbReference type="EMBL" id="CAH7685246.1"/>
    </source>
</evidence>
<feature type="domain" description="Splicing factor Cactin C-terminal" evidence="4">
    <location>
        <begin position="134"/>
        <end position="195"/>
    </location>
</feature>
<evidence type="ECO:0000256" key="1">
    <source>
        <dbReference type="ARBA" id="ARBA00006895"/>
    </source>
</evidence>
<dbReference type="EMBL" id="CALTRL010005715">
    <property type="protein sequence ID" value="CAH7685246.1"/>
    <property type="molecule type" value="Genomic_DNA"/>
</dbReference>
<dbReference type="PANTHER" id="PTHR21737:SF4">
    <property type="entry name" value="SPLICING FACTOR CACTIN"/>
    <property type="match status" value="1"/>
</dbReference>
<dbReference type="Proteomes" id="UP001153365">
    <property type="component" value="Unassembled WGS sequence"/>
</dbReference>
<dbReference type="SMART" id="SM01050">
    <property type="entry name" value="CactinC_cactus"/>
    <property type="match status" value="1"/>
</dbReference>
<keyword evidence="7" id="KW-1185">Reference proteome</keyword>
<evidence type="ECO:0000259" key="4">
    <source>
        <dbReference type="Pfam" id="PF09732"/>
    </source>
</evidence>
<dbReference type="InterPro" id="IPR018816">
    <property type="entry name" value="Cactin_central"/>
</dbReference>
<evidence type="ECO:0000256" key="2">
    <source>
        <dbReference type="ARBA" id="ARBA00034534"/>
    </source>
</evidence>
<dbReference type="PANTHER" id="PTHR21737">
    <property type="entry name" value="POLYGLUTAMINE BINDING PROTEIN 1/MARVEL MEMBRANE-ASSOCIATING DOMAIN CONTAINING 3"/>
    <property type="match status" value="1"/>
</dbReference>
<feature type="compositionally biased region" description="Polar residues" evidence="3">
    <location>
        <begin position="77"/>
        <end position="91"/>
    </location>
</feature>
<protein>
    <recommendedName>
        <fullName evidence="2">Splicing factor Cactin</fullName>
    </recommendedName>
</protein>
<dbReference type="Pfam" id="PF10312">
    <property type="entry name" value="Cactin_mid"/>
    <property type="match status" value="1"/>
</dbReference>
<evidence type="ECO:0000259" key="5">
    <source>
        <dbReference type="Pfam" id="PF10312"/>
    </source>
</evidence>
<name>A0AAV0BFR1_PHAPC</name>
<dbReference type="InterPro" id="IPR019134">
    <property type="entry name" value="Cactin_C"/>
</dbReference>
<evidence type="ECO:0000313" key="7">
    <source>
        <dbReference type="Proteomes" id="UP001153365"/>
    </source>
</evidence>
<feature type="domain" description="Splicing factor cactin central" evidence="5">
    <location>
        <begin position="5"/>
        <end position="71"/>
    </location>
</feature>
<reference evidence="6" key="1">
    <citation type="submission" date="2022-06" db="EMBL/GenBank/DDBJ databases">
        <authorList>
            <consortium name="SYNGENTA / RWTH Aachen University"/>
        </authorList>
    </citation>
    <scope>NUCLEOTIDE SEQUENCE</scope>
</reference>
<dbReference type="GO" id="GO:0045292">
    <property type="term" value="P:mRNA cis splicing, via spliceosome"/>
    <property type="evidence" value="ECO:0007669"/>
    <property type="project" value="TreeGrafter"/>
</dbReference>
<sequence>MKKTERMRMMAPDWKNKITHILQGKNYEKLIEPESNIEVKLAGDKPIDPEYCDSLLVQLNVWKAKAKLKGMMRTLPYQSNSTPLPQGNLQRNETHEAKNEDTVKDAEDLLEGFKIEMDPKPLKQLTEAEESYNWEDKYRPHKPRYFYNQTHYNTDNPPPKVVQGYKFNIFYPNLIDKTRATTYKIIKNKENEDIATL</sequence>
<dbReference type="GO" id="GO:0005737">
    <property type="term" value="C:cytoplasm"/>
    <property type="evidence" value="ECO:0007669"/>
    <property type="project" value="TreeGrafter"/>
</dbReference>
<gene>
    <name evidence="6" type="ORF">PPACK8108_LOCUS19735</name>
</gene>
<dbReference type="AlphaFoldDB" id="A0AAV0BFR1"/>
<feature type="region of interest" description="Disordered" evidence="3">
    <location>
        <begin position="77"/>
        <end position="100"/>
    </location>
</feature>
<comment type="similarity">
    <text evidence="1">Belongs to the CACTIN family.</text>
</comment>
<dbReference type="GO" id="GO:0005681">
    <property type="term" value="C:spliceosomal complex"/>
    <property type="evidence" value="ECO:0007669"/>
    <property type="project" value="TreeGrafter"/>
</dbReference>
<proteinExistence type="inferred from homology"/>
<comment type="caution">
    <text evidence="6">The sequence shown here is derived from an EMBL/GenBank/DDBJ whole genome shotgun (WGS) entry which is preliminary data.</text>
</comment>